<gene>
    <name evidence="1" type="ORF">HUF19_12855</name>
</gene>
<sequence length="222" mass="24161">MKRILIIAAHADDEVLGAGGIIHRWVREGKDVACLFLADGETSRAGGEERIGQRTCGAEAAAAVLGHQILATLNFPDNRLDQVPLLDIVQAIEPHIAAYAPDTVLTHSAADLNADHRRALEATLTACRPLPGHPVQRIASFEVVSATGWNPASAAFNPNCYIALSEQDWNKKQEALQCYDAEMRAYPHYRSYQAVDALAQMRGASAGVERAEALTILRWLEN</sequence>
<dbReference type="InterPro" id="IPR003737">
    <property type="entry name" value="GlcNAc_PI_deacetylase-related"/>
</dbReference>
<proteinExistence type="predicted"/>
<dbReference type="RefSeq" id="WP_260996997.1">
    <property type="nucleotide sequence ID" value="NZ_CP054475.1"/>
</dbReference>
<dbReference type="Pfam" id="PF02585">
    <property type="entry name" value="PIG-L"/>
    <property type="match status" value="1"/>
</dbReference>
<dbReference type="SUPFAM" id="SSF102588">
    <property type="entry name" value="LmbE-like"/>
    <property type="match status" value="1"/>
</dbReference>
<dbReference type="PANTHER" id="PTHR12993">
    <property type="entry name" value="N-ACETYLGLUCOSAMINYL-PHOSPHATIDYLINOSITOL DE-N-ACETYLASE-RELATED"/>
    <property type="match status" value="1"/>
</dbReference>
<organism evidence="1 2">
    <name type="scientific">Thalassolituus hydrocarboniclasticus</name>
    <dbReference type="NCBI Taxonomy" id="2742796"/>
    <lineage>
        <taxon>Bacteria</taxon>
        <taxon>Pseudomonadati</taxon>
        <taxon>Pseudomonadota</taxon>
        <taxon>Gammaproteobacteria</taxon>
        <taxon>Oceanospirillales</taxon>
        <taxon>Oceanospirillaceae</taxon>
        <taxon>Thalassolituus</taxon>
    </lineage>
</organism>
<protein>
    <submittedName>
        <fullName evidence="1">PIG-L family deacetylase</fullName>
    </submittedName>
</protein>
<dbReference type="InterPro" id="IPR024078">
    <property type="entry name" value="LmbE-like_dom_sf"/>
</dbReference>
<dbReference type="PANTHER" id="PTHR12993:SF11">
    <property type="entry name" value="N-ACETYLGLUCOSAMINYL-PHOSPHATIDYLINOSITOL DE-N-ACETYLASE"/>
    <property type="match status" value="1"/>
</dbReference>
<dbReference type="Proteomes" id="UP001065322">
    <property type="component" value="Chromosome"/>
</dbReference>
<dbReference type="EMBL" id="CP054475">
    <property type="protein sequence ID" value="UXD88257.1"/>
    <property type="molecule type" value="Genomic_DNA"/>
</dbReference>
<accession>A0ABY6AC07</accession>
<keyword evidence="2" id="KW-1185">Reference proteome</keyword>
<evidence type="ECO:0000313" key="1">
    <source>
        <dbReference type="EMBL" id="UXD88257.1"/>
    </source>
</evidence>
<dbReference type="Gene3D" id="3.40.50.10320">
    <property type="entry name" value="LmbE-like"/>
    <property type="match status" value="1"/>
</dbReference>
<reference evidence="2" key="1">
    <citation type="submission" date="2020-06" db="EMBL/GenBank/DDBJ databases">
        <title>Thalassolituus marinus alknpb1M-1, a hydrocarbon-degrading bacterium isolated from the deep-sea overlying water using an in-situ strategy from the South China Sea basin.</title>
        <authorList>
            <person name="Dong C."/>
            <person name="Chen Y."/>
            <person name="Shao Z."/>
        </authorList>
    </citation>
    <scope>NUCLEOTIDE SEQUENCE [LARGE SCALE GENOMIC DNA]</scope>
    <source>
        <strain evidence="2">alknpb1M-1</strain>
    </source>
</reference>
<name>A0ABY6AC07_9GAMM</name>
<evidence type="ECO:0000313" key="2">
    <source>
        <dbReference type="Proteomes" id="UP001065322"/>
    </source>
</evidence>